<dbReference type="AlphaFoldDB" id="A0A1Y3U4P5"/>
<reference evidence="7" key="1">
    <citation type="submission" date="2017-04" db="EMBL/GenBank/DDBJ databases">
        <title>Function of individual gut microbiota members based on whole genome sequencing of pure cultures obtained from chicken caecum.</title>
        <authorList>
            <person name="Medvecky M."/>
            <person name="Cejkova D."/>
            <person name="Polansky O."/>
            <person name="Karasova D."/>
            <person name="Kubasova T."/>
            <person name="Cizek A."/>
            <person name="Rychlik I."/>
        </authorList>
    </citation>
    <scope>NUCLEOTIDE SEQUENCE [LARGE SCALE GENOMIC DNA]</scope>
    <source>
        <strain evidence="7">An70</strain>
    </source>
</reference>
<feature type="transmembrane region" description="Helical" evidence="5">
    <location>
        <begin position="111"/>
        <end position="130"/>
    </location>
</feature>
<comment type="caution">
    <text evidence="6">The sequence shown here is derived from an EMBL/GenBank/DDBJ whole genome shotgun (WGS) entry which is preliminary data.</text>
</comment>
<keyword evidence="2 5" id="KW-0812">Transmembrane</keyword>
<evidence type="ECO:0000256" key="4">
    <source>
        <dbReference type="ARBA" id="ARBA00023136"/>
    </source>
</evidence>
<sequence>MPPLPAHRAEPAREPSPIHALDPRLKLAVTVIYMVSCLMVATAPQLILAGCFAIIAIALSRTSPSKLLRQLRPVVLFLVVTSLFNLFFVHTGGVLLVAGPVTIHAGGLSAAVLYTLRFLFLLLMGSLLMITTPPVALTDAAERLLAPLERIGVPISQGMLVLSIALHFVPTLSRDARAVANAQIARGAQLEGGGFRDRIRAFIPLAVPLFSAAVRHADNLARAMDARCYTGGSGRTHYHELRFRAQRDGIAALALLGYLALLIALR</sequence>
<dbReference type="EMBL" id="NFHO01000005">
    <property type="protein sequence ID" value="OUN43145.1"/>
    <property type="molecule type" value="Genomic_DNA"/>
</dbReference>
<keyword evidence="7" id="KW-1185">Reference proteome</keyword>
<dbReference type="Pfam" id="PF02361">
    <property type="entry name" value="CbiQ"/>
    <property type="match status" value="1"/>
</dbReference>
<keyword evidence="4 5" id="KW-0472">Membrane</keyword>
<comment type="subcellular location">
    <subcellularLocation>
        <location evidence="1">Membrane</location>
        <topology evidence="1">Multi-pass membrane protein</topology>
    </subcellularLocation>
</comment>
<evidence type="ECO:0000256" key="3">
    <source>
        <dbReference type="ARBA" id="ARBA00022989"/>
    </source>
</evidence>
<dbReference type="PANTHER" id="PTHR33514">
    <property type="entry name" value="PROTEIN ABCI12, CHLOROPLASTIC"/>
    <property type="match status" value="1"/>
</dbReference>
<feature type="transmembrane region" description="Helical" evidence="5">
    <location>
        <begin position="71"/>
        <end position="99"/>
    </location>
</feature>
<accession>A0A1Y3U4P5</accession>
<dbReference type="PANTHER" id="PTHR33514:SF13">
    <property type="entry name" value="PROTEIN ABCI12, CHLOROPLASTIC"/>
    <property type="match status" value="1"/>
</dbReference>
<evidence type="ECO:0000256" key="5">
    <source>
        <dbReference type="SAM" id="Phobius"/>
    </source>
</evidence>
<feature type="transmembrane region" description="Helical" evidence="5">
    <location>
        <begin position="249"/>
        <end position="265"/>
    </location>
</feature>
<gene>
    <name evidence="6" type="ORF">B5G21_05690</name>
</gene>
<organism evidence="6 7">
    <name type="scientific">Enorma massiliensis</name>
    <dbReference type="NCBI Taxonomy" id="1472761"/>
    <lineage>
        <taxon>Bacteria</taxon>
        <taxon>Bacillati</taxon>
        <taxon>Actinomycetota</taxon>
        <taxon>Coriobacteriia</taxon>
        <taxon>Coriobacteriales</taxon>
        <taxon>Coriobacteriaceae</taxon>
        <taxon>Enorma</taxon>
    </lineage>
</organism>
<evidence type="ECO:0000256" key="2">
    <source>
        <dbReference type="ARBA" id="ARBA00022692"/>
    </source>
</evidence>
<evidence type="ECO:0000313" key="7">
    <source>
        <dbReference type="Proteomes" id="UP000196560"/>
    </source>
</evidence>
<dbReference type="CDD" id="cd16914">
    <property type="entry name" value="EcfT"/>
    <property type="match status" value="1"/>
</dbReference>
<dbReference type="Proteomes" id="UP000196560">
    <property type="component" value="Unassembled WGS sequence"/>
</dbReference>
<protein>
    <submittedName>
        <fullName evidence="6">Cobalt transporter</fullName>
    </submittedName>
</protein>
<evidence type="ECO:0000256" key="1">
    <source>
        <dbReference type="ARBA" id="ARBA00004141"/>
    </source>
</evidence>
<keyword evidence="3 5" id="KW-1133">Transmembrane helix</keyword>
<name>A0A1Y3U4P5_9ACTN</name>
<feature type="transmembrane region" description="Helical" evidence="5">
    <location>
        <begin position="31"/>
        <end position="59"/>
    </location>
</feature>
<dbReference type="InterPro" id="IPR003339">
    <property type="entry name" value="ABC/ECF_trnsptr_transmembrane"/>
</dbReference>
<proteinExistence type="predicted"/>
<dbReference type="GO" id="GO:0005886">
    <property type="term" value="C:plasma membrane"/>
    <property type="evidence" value="ECO:0007669"/>
    <property type="project" value="UniProtKB-ARBA"/>
</dbReference>
<evidence type="ECO:0000313" key="6">
    <source>
        <dbReference type="EMBL" id="OUN43145.1"/>
    </source>
</evidence>